<keyword evidence="4" id="KW-1185">Reference proteome</keyword>
<dbReference type="GO" id="GO:0005856">
    <property type="term" value="C:cytoskeleton"/>
    <property type="evidence" value="ECO:0007669"/>
    <property type="project" value="TreeGrafter"/>
</dbReference>
<dbReference type="Proteomes" id="UP000317315">
    <property type="component" value="Unassembled WGS sequence"/>
</dbReference>
<reference evidence="3 4" key="1">
    <citation type="submission" date="2017-05" db="EMBL/GenBank/DDBJ databases">
        <authorList>
            <person name="Varghese N."/>
            <person name="Submissions S."/>
        </authorList>
    </citation>
    <scope>NUCLEOTIDE SEQUENCE [LARGE SCALE GENOMIC DNA]</scope>
    <source>
        <strain evidence="3 4">DSM 16304</strain>
    </source>
</reference>
<dbReference type="AlphaFoldDB" id="A0A521CRD0"/>
<feature type="coiled-coil region" evidence="2">
    <location>
        <begin position="798"/>
        <end position="825"/>
    </location>
</feature>
<dbReference type="PANTHER" id="PTHR32083">
    <property type="entry name" value="CILIA AND FLAGELLA-ASSOCIATED PROTEIN 58-RELATED"/>
    <property type="match status" value="1"/>
</dbReference>
<feature type="coiled-coil region" evidence="2">
    <location>
        <begin position="432"/>
        <end position="478"/>
    </location>
</feature>
<proteinExistence type="predicted"/>
<dbReference type="RefSeq" id="WP_142935697.1">
    <property type="nucleotide sequence ID" value="NZ_FXTM01000014.1"/>
</dbReference>
<evidence type="ECO:0000256" key="1">
    <source>
        <dbReference type="ARBA" id="ARBA00023054"/>
    </source>
</evidence>
<accession>A0A521CRD0</accession>
<protein>
    <submittedName>
        <fullName evidence="3">Uncharacterized protein</fullName>
    </submittedName>
</protein>
<evidence type="ECO:0000313" key="3">
    <source>
        <dbReference type="EMBL" id="SMO61992.1"/>
    </source>
</evidence>
<dbReference type="PANTHER" id="PTHR32083:SF0">
    <property type="entry name" value="CILIA AND FLAGELLA-ASSOCIATED PROTEIN 58"/>
    <property type="match status" value="1"/>
</dbReference>
<keyword evidence="1 2" id="KW-0175">Coiled coil</keyword>
<organism evidence="3 4">
    <name type="scientific">Balnearium lithotrophicum</name>
    <dbReference type="NCBI Taxonomy" id="223788"/>
    <lineage>
        <taxon>Bacteria</taxon>
        <taxon>Pseudomonadati</taxon>
        <taxon>Aquificota</taxon>
        <taxon>Aquificia</taxon>
        <taxon>Desulfurobacteriales</taxon>
        <taxon>Desulfurobacteriaceae</taxon>
        <taxon>Balnearium</taxon>
    </lineage>
</organism>
<gene>
    <name evidence="3" type="ORF">SAMN06269117_11464</name>
</gene>
<dbReference type="EMBL" id="FXTM01000014">
    <property type="protein sequence ID" value="SMO61992.1"/>
    <property type="molecule type" value="Genomic_DNA"/>
</dbReference>
<feature type="coiled-coil region" evidence="2">
    <location>
        <begin position="521"/>
        <end position="592"/>
    </location>
</feature>
<evidence type="ECO:0000313" key="4">
    <source>
        <dbReference type="Proteomes" id="UP000317315"/>
    </source>
</evidence>
<dbReference type="OrthoDB" id="8695541at2"/>
<sequence length="1037" mass="116942">MSKQTHELYLLIKAHDEATANIRKILKGLEKDINKTLERIDKMEDSFSGVNRVIYKAKQHLHQLADEAKDTSGAFQELGSSIRFTLGAIGTYVGLDSLRDALEFALDYNRTIEDTRIGLAAVLSSVGQIKDSTGHLVKGQEKFNASLQISENIIKRLQQANLKTTATFEELLESFRSILGPAMSAGFNLDQVIKLTTVGVNAVKVLGLHDIRQLVQELRDIIQGGIQPGASTLATTLGITDADIKRWREAGVLYEKLIERLEGFARASDKLQFTFSGLLSNLKDILGMTLGEGTTPLFNFLKEQIQGIIGSIAEVKYTASGAIESITPKPEVVQRLRQISLELEDVIIDLKEISKLAWHHRTLLGEVLKLIVAYKSLNWVIKSISAALMAVRFNPLIFAVSALGLAFLELKDRVDIGTLSLKKAGEAIPKEVDKINESLEEFRKKIAQLNSEKLKSIEINLQQEIEDTQRKIDKLKEKLSTFPKKDISGPLVELKLQSQAVSGIKSWQDYMKAVKGNQPVFTKKQQEILKIQNQLVGYEEKLQILKKKMALLKGKEYEVFGASLPIQLSNYKSELNSQVQLIQEKFKKQEQVISFSYQLAKAQLDRLKQLGIIGEKDYIESLKALVNWETNKEIEIRKESFEKKKKEYGKLLKGYQEALKKATKESDKEEIKKKIDEITKALELEFKRFQAEIERIKSQGKIRLFDLDTQLLVFDKEQKDKLDKQLQERAERVKKLITDVTGQIPQIQADIEKKLAEANPLDPYQKKFAEVNKWTASTISKIEKLKQKLDEYKDVKGVKELIAQLQELEDKTKEAGKAVTEHVKELQKADTDAVTGARKALDDISKEMHQTGKYVQELVKDTVYGIEDILSNRVLELLEGRAIKIKNLFQDLTREILSMFVRLGIRETVGVRIADFFKALFPEKKASGGIITGGIPGKDSVPILAMPGEYVLNKSAVDYYGVNFIEALNRMRLPKYAGGGVVGAPKPAVQHQPQPQTIVIQNSFHVTDPVSFEKYVRKSGIDRLIAQRVREELENGY</sequence>
<name>A0A521CRD0_9BACT</name>
<feature type="coiled-coil region" evidence="2">
    <location>
        <begin position="645"/>
        <end position="699"/>
    </location>
</feature>
<evidence type="ECO:0000256" key="2">
    <source>
        <dbReference type="SAM" id="Coils"/>
    </source>
</evidence>